<protein>
    <submittedName>
        <fullName evidence="9">ClC family H(+)/Cl(-) exchange transporter</fullName>
    </submittedName>
</protein>
<dbReference type="AlphaFoldDB" id="A0A6B8KHB3"/>
<keyword evidence="10" id="KW-1185">Reference proteome</keyword>
<evidence type="ECO:0000256" key="6">
    <source>
        <dbReference type="ARBA" id="ARBA00023136"/>
    </source>
</evidence>
<evidence type="ECO:0000256" key="8">
    <source>
        <dbReference type="SAM" id="Phobius"/>
    </source>
</evidence>
<feature type="transmembrane region" description="Helical" evidence="8">
    <location>
        <begin position="203"/>
        <end position="222"/>
    </location>
</feature>
<organism evidence="9 10">
    <name type="scientific">Methylocystis heyeri</name>
    <dbReference type="NCBI Taxonomy" id="391905"/>
    <lineage>
        <taxon>Bacteria</taxon>
        <taxon>Pseudomonadati</taxon>
        <taxon>Pseudomonadota</taxon>
        <taxon>Alphaproteobacteria</taxon>
        <taxon>Hyphomicrobiales</taxon>
        <taxon>Methylocystaceae</taxon>
        <taxon>Methylocystis</taxon>
    </lineage>
</organism>
<dbReference type="PRINTS" id="PR00762">
    <property type="entry name" value="CLCHANNEL"/>
</dbReference>
<name>A0A6B8KHB3_9HYPH</name>
<dbReference type="InterPro" id="IPR014743">
    <property type="entry name" value="Cl-channel_core"/>
</dbReference>
<gene>
    <name evidence="9" type="ORF">H2LOC_009310</name>
</gene>
<evidence type="ECO:0000256" key="7">
    <source>
        <dbReference type="ARBA" id="ARBA00023214"/>
    </source>
</evidence>
<feature type="transmembrane region" description="Helical" evidence="8">
    <location>
        <begin position="275"/>
        <end position="296"/>
    </location>
</feature>
<keyword evidence="4 8" id="KW-1133">Transmembrane helix</keyword>
<dbReference type="Gene3D" id="1.10.3080.10">
    <property type="entry name" value="Clc chloride channel"/>
    <property type="match status" value="1"/>
</dbReference>
<dbReference type="KEGG" id="mhey:H2LOC_009310"/>
<evidence type="ECO:0000256" key="1">
    <source>
        <dbReference type="ARBA" id="ARBA00004141"/>
    </source>
</evidence>
<dbReference type="Proteomes" id="UP000309061">
    <property type="component" value="Chromosome"/>
</dbReference>
<keyword evidence="6 8" id="KW-0472">Membrane</keyword>
<dbReference type="SUPFAM" id="SSF81340">
    <property type="entry name" value="Clc chloride channel"/>
    <property type="match status" value="1"/>
</dbReference>
<feature type="transmembrane region" description="Helical" evidence="8">
    <location>
        <begin position="243"/>
        <end position="263"/>
    </location>
</feature>
<feature type="transmembrane region" description="Helical" evidence="8">
    <location>
        <begin position="341"/>
        <end position="358"/>
    </location>
</feature>
<dbReference type="GO" id="GO:0005886">
    <property type="term" value="C:plasma membrane"/>
    <property type="evidence" value="ECO:0007669"/>
    <property type="project" value="TreeGrafter"/>
</dbReference>
<dbReference type="PANTHER" id="PTHR45711">
    <property type="entry name" value="CHLORIDE CHANNEL PROTEIN"/>
    <property type="match status" value="1"/>
</dbReference>
<proteinExistence type="predicted"/>
<dbReference type="CDD" id="cd01031">
    <property type="entry name" value="EriC"/>
    <property type="match status" value="1"/>
</dbReference>
<dbReference type="OrthoDB" id="9767361at2"/>
<evidence type="ECO:0000313" key="10">
    <source>
        <dbReference type="Proteomes" id="UP000309061"/>
    </source>
</evidence>
<dbReference type="PANTHER" id="PTHR45711:SF6">
    <property type="entry name" value="CHLORIDE CHANNEL PROTEIN"/>
    <property type="match status" value="1"/>
</dbReference>
<dbReference type="InterPro" id="IPR001807">
    <property type="entry name" value="ClC"/>
</dbReference>
<dbReference type="Pfam" id="PF00654">
    <property type="entry name" value="Voltage_CLC"/>
    <property type="match status" value="1"/>
</dbReference>
<feature type="transmembrane region" description="Helical" evidence="8">
    <location>
        <begin position="365"/>
        <end position="387"/>
    </location>
</feature>
<keyword evidence="7" id="KW-0868">Chloride</keyword>
<sequence>MNDHRADEPRAGGSLYRIRFDAELLAIAAASLFVGAAVGLVSASFKFLLINADRFRDAFFLWAHAHAVVGFALAVVICAAAAASAAFLVRRFSPYASGSGIPHVENVLHGNAPPSPPGLILVKFFGGLLAIGSGLALGREGPSVQMGASIANISGEYFGLRWKLRRVLIASGAGAGLAAAFNAPVAGAIFVLEELVREFELHIAIAALGASATAIWVSQAILGPAAEFHVEELAFADPLTSPLYFLFGAFAGVAAVIYCRAILGALSFARKIDRFAPGLTAALVGAAIGAIGWFAPQLVGGGDAITQKLLWGAQSLPALGLVFCLRFALGPASYATGTPGGIFAPMMVLGAQLGMIFGEASKFAFSGLFIQPVAFAVVGMAAFFTAVVRAPLTGIALVTEMTSDATLLLPMLASCFCAMIAPTLAGEAPIYDSLRSLAVGVRRPVSEPAIDAAPARTERCET</sequence>
<keyword evidence="2" id="KW-0813">Transport</keyword>
<evidence type="ECO:0000256" key="4">
    <source>
        <dbReference type="ARBA" id="ARBA00022989"/>
    </source>
</evidence>
<keyword evidence="5" id="KW-0406">Ion transport</keyword>
<evidence type="ECO:0000256" key="3">
    <source>
        <dbReference type="ARBA" id="ARBA00022692"/>
    </source>
</evidence>
<evidence type="ECO:0000256" key="2">
    <source>
        <dbReference type="ARBA" id="ARBA00022448"/>
    </source>
</evidence>
<dbReference type="RefSeq" id="WP_136496153.1">
    <property type="nucleotide sequence ID" value="NZ_CP046052.1"/>
</dbReference>
<evidence type="ECO:0000313" key="9">
    <source>
        <dbReference type="EMBL" id="QGM45883.1"/>
    </source>
</evidence>
<accession>A0A6B8KHB3</accession>
<feature type="transmembrane region" description="Helical" evidence="8">
    <location>
        <begin position="407"/>
        <end position="425"/>
    </location>
</feature>
<evidence type="ECO:0000256" key="5">
    <source>
        <dbReference type="ARBA" id="ARBA00023065"/>
    </source>
</evidence>
<reference evidence="9 10" key="1">
    <citation type="submission" date="2019-11" db="EMBL/GenBank/DDBJ databases">
        <title>The genome sequence of Methylocystis heyeri.</title>
        <authorList>
            <person name="Oshkin I.Y."/>
            <person name="Miroshnikov K."/>
            <person name="Dedysh S.N."/>
        </authorList>
    </citation>
    <scope>NUCLEOTIDE SEQUENCE [LARGE SCALE GENOMIC DNA]</scope>
    <source>
        <strain evidence="9 10">H2</strain>
    </source>
</reference>
<dbReference type="GO" id="GO:0005247">
    <property type="term" value="F:voltage-gated chloride channel activity"/>
    <property type="evidence" value="ECO:0007669"/>
    <property type="project" value="TreeGrafter"/>
</dbReference>
<feature type="transmembrane region" description="Helical" evidence="8">
    <location>
        <begin position="24"/>
        <end position="49"/>
    </location>
</feature>
<feature type="transmembrane region" description="Helical" evidence="8">
    <location>
        <begin position="167"/>
        <end position="191"/>
    </location>
</feature>
<feature type="transmembrane region" description="Helical" evidence="8">
    <location>
        <begin position="118"/>
        <end position="137"/>
    </location>
</feature>
<feature type="transmembrane region" description="Helical" evidence="8">
    <location>
        <begin position="61"/>
        <end position="89"/>
    </location>
</feature>
<feature type="transmembrane region" description="Helical" evidence="8">
    <location>
        <begin position="308"/>
        <end position="329"/>
    </location>
</feature>
<comment type="subcellular location">
    <subcellularLocation>
        <location evidence="1">Membrane</location>
        <topology evidence="1">Multi-pass membrane protein</topology>
    </subcellularLocation>
</comment>
<keyword evidence="3 8" id="KW-0812">Transmembrane</keyword>
<dbReference type="EMBL" id="CP046052">
    <property type="protein sequence ID" value="QGM45883.1"/>
    <property type="molecule type" value="Genomic_DNA"/>
</dbReference>